<dbReference type="AlphaFoldDB" id="A0A368UT79"/>
<dbReference type="InterPro" id="IPR019554">
    <property type="entry name" value="Soluble_ligand-bd"/>
</dbReference>
<dbReference type="Pfam" id="PF06251">
    <property type="entry name" value="Caps_syn_GfcC_C"/>
    <property type="match status" value="1"/>
</dbReference>
<accession>A0A368UT79</accession>
<feature type="domain" description="Capsule biosynthesis GfcC-like C-terminal" evidence="4">
    <location>
        <begin position="703"/>
        <end position="769"/>
    </location>
</feature>
<dbReference type="Pfam" id="PF10531">
    <property type="entry name" value="SLBB"/>
    <property type="match status" value="5"/>
</dbReference>
<evidence type="ECO:0000313" key="7">
    <source>
        <dbReference type="Proteomes" id="UP000252733"/>
    </source>
</evidence>
<proteinExistence type="predicted"/>
<organism evidence="6 7">
    <name type="scientific">Marinilabilia salmonicolor</name>
    <dbReference type="NCBI Taxonomy" id="989"/>
    <lineage>
        <taxon>Bacteria</taxon>
        <taxon>Pseudomonadati</taxon>
        <taxon>Bacteroidota</taxon>
        <taxon>Bacteroidia</taxon>
        <taxon>Marinilabiliales</taxon>
        <taxon>Marinilabiliaceae</taxon>
        <taxon>Marinilabilia</taxon>
    </lineage>
</organism>
<evidence type="ECO:0000256" key="2">
    <source>
        <dbReference type="SAM" id="SignalP"/>
    </source>
</evidence>
<dbReference type="GO" id="GO:0015159">
    <property type="term" value="F:polysaccharide transmembrane transporter activity"/>
    <property type="evidence" value="ECO:0007669"/>
    <property type="project" value="InterPro"/>
</dbReference>
<name>A0A368UT79_9BACT</name>
<evidence type="ECO:0000259" key="4">
    <source>
        <dbReference type="Pfam" id="PF06251"/>
    </source>
</evidence>
<dbReference type="InterPro" id="IPR003715">
    <property type="entry name" value="Poly_export_N"/>
</dbReference>
<comment type="caution">
    <text evidence="6">The sequence shown here is derived from an EMBL/GenBank/DDBJ whole genome shotgun (WGS) entry which is preliminary data.</text>
</comment>
<feature type="signal peptide" evidence="2">
    <location>
        <begin position="1"/>
        <end position="22"/>
    </location>
</feature>
<sequence length="801" mass="89897">MRKLLLFLLMGLLLGGSLSSSAQENINPREIKISELSDNQIRRIHDEMMNRGLSEQQAISLAMARGFTRQQINELQRRFEQLGSTTQSSGGKEQMVSDSLFWGETSKKEEIEKTAERKKLFGFDFFNSEHLTFEPSVNLPASKSYIIGPGDEFSIDIWGTSQQSYQLSVDNGGNLNIPNVGPVSVGSLTLEEAEKKIFNKLTLIYRDLAEENPQTFAHIYLAQIRPIKVHVIGEAFAPGSYTLPGSATAFNALYLAGGPNMNGSFREIKIIREGRQVKTLDVYEYLISGKTDDNISLRDDDVIMVPSYRYRIRMSGEFKRTGIFEGKQGETVADMLAYAGGFTDKAYQERLEVFRTNSRQNYFEGVGREDFDNVLIQNGDSIIAGEILKRVENRVIIEGAVMRPGNYELTEGLSLTTLLERAEGLREDAFMERGQILRLDDHFELQNIPFSVKELVAGEFDVNLKREDIVTIYSRDSLRQERNLIIKGEVQYPGTFDYRDGTTLSDLVAMAGGFTESASSSYIEVARRLSHDEKSEYSKRTGHLFQFTISRNLEMDEQDGRFELKPYDQIFVRRAPGFVNSGTVRINGEVLYAGEYNLSNREERLSSVIERSGGLTPDAYPQGAMLTRKVETDAKTKRLREQLMERDSTLQFDDMGFEVLAIDLRTALENPGTRDDVFLQAGDELFIPRELQTIKISGEVLNPVSSPFVEGKSLRHYVDQGGGFSDMAKKSKAYVIYPNGKAAATTNFLFFKNYPKVLAGSEIVIPSKPHRDPLPATAWISIGSSVASLALTVVTISNTLK</sequence>
<feature type="domain" description="Polysaccharide export protein N-terminal" evidence="3">
    <location>
        <begin position="140"/>
        <end position="206"/>
    </location>
</feature>
<evidence type="ECO:0000259" key="3">
    <source>
        <dbReference type="Pfam" id="PF02563"/>
    </source>
</evidence>
<reference evidence="6 7" key="1">
    <citation type="submission" date="2018-07" db="EMBL/GenBank/DDBJ databases">
        <title>Freshwater and sediment microbial communities from various areas in North America, analyzing microbe dynamics in response to fracking.</title>
        <authorList>
            <person name="Lamendella R."/>
        </authorList>
    </citation>
    <scope>NUCLEOTIDE SEQUENCE [LARGE SCALE GENOMIC DNA]</scope>
    <source>
        <strain evidence="6 7">160A</strain>
    </source>
</reference>
<evidence type="ECO:0000259" key="5">
    <source>
        <dbReference type="Pfam" id="PF10531"/>
    </source>
</evidence>
<dbReference type="Proteomes" id="UP000252733">
    <property type="component" value="Unassembled WGS sequence"/>
</dbReference>
<dbReference type="Gene3D" id="3.10.560.10">
    <property type="entry name" value="Outer membrane lipoprotein wza domain like"/>
    <property type="match status" value="6"/>
</dbReference>
<dbReference type="InterPro" id="IPR010425">
    <property type="entry name" value="Caps_synth_GfcC-like_C"/>
</dbReference>
<feature type="domain" description="Soluble ligand binding" evidence="5">
    <location>
        <begin position="486"/>
        <end position="535"/>
    </location>
</feature>
<keyword evidence="1 2" id="KW-0732">Signal</keyword>
<gene>
    <name evidence="6" type="ORF">DFO77_12473</name>
</gene>
<keyword evidence="7" id="KW-1185">Reference proteome</keyword>
<feature type="domain" description="Soluble ligand binding" evidence="5">
    <location>
        <begin position="312"/>
        <end position="355"/>
    </location>
</feature>
<feature type="chain" id="PRO_5016562672" evidence="2">
    <location>
        <begin position="23"/>
        <end position="801"/>
    </location>
</feature>
<evidence type="ECO:0000256" key="1">
    <source>
        <dbReference type="ARBA" id="ARBA00022729"/>
    </source>
</evidence>
<feature type="domain" description="Soluble ligand binding" evidence="5">
    <location>
        <begin position="584"/>
        <end position="629"/>
    </location>
</feature>
<feature type="domain" description="Soluble ligand binding" evidence="5">
    <location>
        <begin position="397"/>
        <end position="430"/>
    </location>
</feature>
<dbReference type="PANTHER" id="PTHR33619">
    <property type="entry name" value="POLYSACCHARIDE EXPORT PROTEIN GFCE-RELATED"/>
    <property type="match status" value="1"/>
</dbReference>
<dbReference type="RefSeq" id="WP_181872111.1">
    <property type="nucleotide sequence ID" value="NZ_QPIZ01000024.1"/>
</dbReference>
<feature type="domain" description="Soluble ligand binding" evidence="5">
    <location>
        <begin position="229"/>
        <end position="274"/>
    </location>
</feature>
<dbReference type="PANTHER" id="PTHR33619:SF3">
    <property type="entry name" value="POLYSACCHARIDE EXPORT PROTEIN GFCE-RELATED"/>
    <property type="match status" value="1"/>
</dbReference>
<dbReference type="InterPro" id="IPR049712">
    <property type="entry name" value="Poly_export"/>
</dbReference>
<protein>
    <submittedName>
        <fullName evidence="6">Protein involved in polysaccharide export with SLBB domain</fullName>
    </submittedName>
</protein>
<evidence type="ECO:0000313" key="6">
    <source>
        <dbReference type="EMBL" id="RCW30061.1"/>
    </source>
</evidence>
<dbReference type="EMBL" id="QPIZ01000024">
    <property type="protein sequence ID" value="RCW30061.1"/>
    <property type="molecule type" value="Genomic_DNA"/>
</dbReference>
<dbReference type="Pfam" id="PF02563">
    <property type="entry name" value="Poly_export"/>
    <property type="match status" value="1"/>
</dbReference>